<evidence type="ECO:0000259" key="9">
    <source>
        <dbReference type="PROSITE" id="PS50893"/>
    </source>
</evidence>
<dbReference type="InterPro" id="IPR003593">
    <property type="entry name" value="AAA+_ATPase"/>
</dbReference>
<dbReference type="EMBL" id="CAEZWC010000024">
    <property type="protein sequence ID" value="CAB4644736.1"/>
    <property type="molecule type" value="Genomic_DNA"/>
</dbReference>
<dbReference type="PROSITE" id="PS50893">
    <property type="entry name" value="ABC_TRANSPORTER_2"/>
    <property type="match status" value="1"/>
</dbReference>
<dbReference type="Pfam" id="PF00005">
    <property type="entry name" value="ABC_tran"/>
    <property type="match status" value="1"/>
</dbReference>
<evidence type="ECO:0000313" key="14">
    <source>
        <dbReference type="EMBL" id="CAB4719785.1"/>
    </source>
</evidence>
<evidence type="ECO:0000313" key="11">
    <source>
        <dbReference type="EMBL" id="CAB4555188.1"/>
    </source>
</evidence>
<dbReference type="GO" id="GO:0005886">
    <property type="term" value="C:plasma membrane"/>
    <property type="evidence" value="ECO:0007669"/>
    <property type="project" value="UniProtKB-SubCell"/>
</dbReference>
<dbReference type="EMBL" id="CAEZTE010000004">
    <property type="protein sequence ID" value="CAB4555188.1"/>
    <property type="molecule type" value="Genomic_DNA"/>
</dbReference>
<evidence type="ECO:0000256" key="5">
    <source>
        <dbReference type="ARBA" id="ARBA00022741"/>
    </source>
</evidence>
<dbReference type="AlphaFoldDB" id="A0A6J6RFP2"/>
<protein>
    <submittedName>
        <fullName evidence="14">Unannotated protein</fullName>
    </submittedName>
</protein>
<reference evidence="14" key="1">
    <citation type="submission" date="2020-05" db="EMBL/GenBank/DDBJ databases">
        <authorList>
            <person name="Chiriac C."/>
            <person name="Salcher M."/>
            <person name="Ghai R."/>
            <person name="Kavagutti S V."/>
        </authorList>
    </citation>
    <scope>NUCLEOTIDE SEQUENCE</scope>
</reference>
<gene>
    <name evidence="10" type="ORF">UFOPK1508_00321</name>
    <name evidence="11" type="ORF">UFOPK1599_00157</name>
    <name evidence="12" type="ORF">UFOPK1894_00328</name>
    <name evidence="13" type="ORF">UFOPK2179_00397</name>
    <name evidence="14" type="ORF">UFOPK2715_00346</name>
    <name evidence="15" type="ORF">UFOPK3883_00928</name>
    <name evidence="16" type="ORF">UFOPK4125_00528</name>
</gene>
<evidence type="ECO:0000313" key="10">
    <source>
        <dbReference type="EMBL" id="CAB4549719.1"/>
    </source>
</evidence>
<keyword evidence="6" id="KW-0067">ATP-binding</keyword>
<dbReference type="EMBL" id="CAEZSW010000021">
    <property type="protein sequence ID" value="CAB4549719.1"/>
    <property type="molecule type" value="Genomic_DNA"/>
</dbReference>
<dbReference type="EMBL" id="CAFBNV010000093">
    <property type="protein sequence ID" value="CAB4967132.1"/>
    <property type="molecule type" value="Genomic_DNA"/>
</dbReference>
<dbReference type="PANTHER" id="PTHR42711">
    <property type="entry name" value="ABC TRANSPORTER ATP-BINDING PROTEIN"/>
    <property type="match status" value="1"/>
</dbReference>
<organism evidence="14">
    <name type="scientific">freshwater metagenome</name>
    <dbReference type="NCBI Taxonomy" id="449393"/>
    <lineage>
        <taxon>unclassified sequences</taxon>
        <taxon>metagenomes</taxon>
        <taxon>ecological metagenomes</taxon>
    </lineage>
</organism>
<dbReference type="PANTHER" id="PTHR42711:SF5">
    <property type="entry name" value="ABC TRANSPORTER ATP-BINDING PROTEIN NATA"/>
    <property type="match status" value="1"/>
</dbReference>
<dbReference type="EMBL" id="CAEZYN010000019">
    <property type="protein sequence ID" value="CAB4719785.1"/>
    <property type="molecule type" value="Genomic_DNA"/>
</dbReference>
<evidence type="ECO:0000313" key="13">
    <source>
        <dbReference type="EMBL" id="CAB4644736.1"/>
    </source>
</evidence>
<evidence type="ECO:0000313" key="16">
    <source>
        <dbReference type="EMBL" id="CAB5022385.1"/>
    </source>
</evidence>
<evidence type="ECO:0000256" key="6">
    <source>
        <dbReference type="ARBA" id="ARBA00022840"/>
    </source>
</evidence>
<dbReference type="SMART" id="SM00382">
    <property type="entry name" value="AAA"/>
    <property type="match status" value="1"/>
</dbReference>
<dbReference type="GO" id="GO:0016887">
    <property type="term" value="F:ATP hydrolysis activity"/>
    <property type="evidence" value="ECO:0007669"/>
    <property type="project" value="InterPro"/>
</dbReference>
<keyword evidence="4" id="KW-1003">Cell membrane</keyword>
<evidence type="ECO:0000313" key="15">
    <source>
        <dbReference type="EMBL" id="CAB4967132.1"/>
    </source>
</evidence>
<dbReference type="PROSITE" id="PS00211">
    <property type="entry name" value="ABC_TRANSPORTER_1"/>
    <property type="match status" value="1"/>
</dbReference>
<evidence type="ECO:0000256" key="7">
    <source>
        <dbReference type="ARBA" id="ARBA00022967"/>
    </source>
</evidence>
<feature type="domain" description="ABC transporter" evidence="9">
    <location>
        <begin position="7"/>
        <end position="235"/>
    </location>
</feature>
<dbReference type="InterPro" id="IPR027417">
    <property type="entry name" value="P-loop_NTPase"/>
</dbReference>
<dbReference type="Gene3D" id="3.40.50.300">
    <property type="entry name" value="P-loop containing nucleotide triphosphate hydrolases"/>
    <property type="match status" value="1"/>
</dbReference>
<dbReference type="FunFam" id="3.40.50.300:FF:000589">
    <property type="entry name" value="ABC transporter, ATP-binding subunit"/>
    <property type="match status" value="1"/>
</dbReference>
<evidence type="ECO:0000256" key="3">
    <source>
        <dbReference type="ARBA" id="ARBA00022448"/>
    </source>
</evidence>
<dbReference type="CDD" id="cd03230">
    <property type="entry name" value="ABC_DR_subfamily_A"/>
    <property type="match status" value="1"/>
</dbReference>
<keyword evidence="7" id="KW-1278">Translocase</keyword>
<sequence>MSTNPAIQVRGLVKKYGDKTAVAGIDLTVEQGEIFALLGPNGAGKTTTVEILEGYRSANSGEIKVLGFDPATKGSAAQKWRNKIGIVLQSANDAADLTVIETVSHFANYFDNPKDTHQVINAVGLSDKENSKTRQLSGGQRRRLDVALGIIGSPELLFLDEPTTGFDPEARRSFWELIRTLKSEGTTILLTTHYLDEAQELADRVGVINNGKIIEIATPATLGGRNNAPAKVMWLENGISKELLTSNPTDEVIKLSKQFNGPIPELQVLRPNLEEIYLRMIGELK</sequence>
<proteinExistence type="inferred from homology"/>
<dbReference type="InterPro" id="IPR050763">
    <property type="entry name" value="ABC_transporter_ATP-binding"/>
</dbReference>
<dbReference type="InterPro" id="IPR003439">
    <property type="entry name" value="ABC_transporter-like_ATP-bd"/>
</dbReference>
<evidence type="ECO:0000256" key="2">
    <source>
        <dbReference type="ARBA" id="ARBA00005417"/>
    </source>
</evidence>
<evidence type="ECO:0000256" key="8">
    <source>
        <dbReference type="ARBA" id="ARBA00023136"/>
    </source>
</evidence>
<dbReference type="EMBL" id="CAEZVA010000014">
    <property type="protein sequence ID" value="CAB4611261.1"/>
    <property type="molecule type" value="Genomic_DNA"/>
</dbReference>
<keyword evidence="8" id="KW-0472">Membrane</keyword>
<evidence type="ECO:0000313" key="12">
    <source>
        <dbReference type="EMBL" id="CAB4611261.1"/>
    </source>
</evidence>
<dbReference type="EMBL" id="CAFBPR010000079">
    <property type="protein sequence ID" value="CAB5022385.1"/>
    <property type="molecule type" value="Genomic_DNA"/>
</dbReference>
<dbReference type="SUPFAM" id="SSF52540">
    <property type="entry name" value="P-loop containing nucleoside triphosphate hydrolases"/>
    <property type="match status" value="1"/>
</dbReference>
<dbReference type="InterPro" id="IPR017871">
    <property type="entry name" value="ABC_transporter-like_CS"/>
</dbReference>
<dbReference type="GO" id="GO:0005524">
    <property type="term" value="F:ATP binding"/>
    <property type="evidence" value="ECO:0007669"/>
    <property type="project" value="UniProtKB-KW"/>
</dbReference>
<comment type="similarity">
    <text evidence="2">Belongs to the ABC transporter superfamily.</text>
</comment>
<accession>A0A6J6RFP2</accession>
<keyword evidence="5" id="KW-0547">Nucleotide-binding</keyword>
<evidence type="ECO:0000256" key="1">
    <source>
        <dbReference type="ARBA" id="ARBA00004236"/>
    </source>
</evidence>
<comment type="subcellular location">
    <subcellularLocation>
        <location evidence="1">Cell membrane</location>
    </subcellularLocation>
</comment>
<evidence type="ECO:0000256" key="4">
    <source>
        <dbReference type="ARBA" id="ARBA00022475"/>
    </source>
</evidence>
<keyword evidence="3" id="KW-0813">Transport</keyword>
<name>A0A6J6RFP2_9ZZZZ</name>